<gene>
    <name evidence="2" type="ORF">SAMN04488101_1088</name>
</gene>
<keyword evidence="1" id="KW-1133">Transmembrane helix</keyword>
<sequence>MRNKFKILGIALMVGGWLSAGIAFSTNIPDPINTIMFVGGPVMLYIGVIILGVIVLKS</sequence>
<evidence type="ECO:0000313" key="3">
    <source>
        <dbReference type="Proteomes" id="UP000192678"/>
    </source>
</evidence>
<organism evidence="2 3">
    <name type="scientific">Pedobacter nyackensis</name>
    <dbReference type="NCBI Taxonomy" id="475255"/>
    <lineage>
        <taxon>Bacteria</taxon>
        <taxon>Pseudomonadati</taxon>
        <taxon>Bacteroidota</taxon>
        <taxon>Sphingobacteriia</taxon>
        <taxon>Sphingobacteriales</taxon>
        <taxon>Sphingobacteriaceae</taxon>
        <taxon>Pedobacter</taxon>
    </lineage>
</organism>
<dbReference type="AlphaFoldDB" id="A0A1W2DRX4"/>
<dbReference type="Proteomes" id="UP000192678">
    <property type="component" value="Unassembled WGS sequence"/>
</dbReference>
<feature type="transmembrane region" description="Helical" evidence="1">
    <location>
        <begin position="35"/>
        <end position="56"/>
    </location>
</feature>
<proteinExistence type="predicted"/>
<accession>A0A1W2DRX4</accession>
<protein>
    <submittedName>
        <fullName evidence="2">Uncharacterized protein</fullName>
    </submittedName>
</protein>
<evidence type="ECO:0000313" key="2">
    <source>
        <dbReference type="EMBL" id="SMD00191.1"/>
    </source>
</evidence>
<keyword evidence="3" id="KW-1185">Reference proteome</keyword>
<dbReference type="EMBL" id="FWYB01000008">
    <property type="protein sequence ID" value="SMD00191.1"/>
    <property type="molecule type" value="Genomic_DNA"/>
</dbReference>
<evidence type="ECO:0000256" key="1">
    <source>
        <dbReference type="SAM" id="Phobius"/>
    </source>
</evidence>
<keyword evidence="1" id="KW-0812">Transmembrane</keyword>
<dbReference type="STRING" id="475255.SAMN04488101_1088"/>
<name>A0A1W2DRX4_9SPHI</name>
<keyword evidence="1" id="KW-0472">Membrane</keyword>
<reference evidence="2 3" key="1">
    <citation type="submission" date="2017-04" db="EMBL/GenBank/DDBJ databases">
        <authorList>
            <person name="Afonso C.L."/>
            <person name="Miller P.J."/>
            <person name="Scott M.A."/>
            <person name="Spackman E."/>
            <person name="Goraichik I."/>
            <person name="Dimitrov K.M."/>
            <person name="Suarez D.L."/>
            <person name="Swayne D.E."/>
        </authorList>
    </citation>
    <scope>NUCLEOTIDE SEQUENCE [LARGE SCALE GENOMIC DNA]</scope>
    <source>
        <strain evidence="2 3">DSM 19625</strain>
    </source>
</reference>